<evidence type="ECO:0000256" key="5">
    <source>
        <dbReference type="ARBA" id="ARBA00022692"/>
    </source>
</evidence>
<comment type="similarity">
    <text evidence="2">Belongs to the outer membrane factor (OMF) (TC 1.B.17) family.</text>
</comment>
<protein>
    <submittedName>
        <fullName evidence="8">TolC family protein</fullName>
    </submittedName>
</protein>
<dbReference type="Pfam" id="PF02321">
    <property type="entry name" value="OEP"/>
    <property type="match status" value="2"/>
</dbReference>
<comment type="subcellular location">
    <subcellularLocation>
        <location evidence="1">Cell outer membrane</location>
    </subcellularLocation>
</comment>
<gene>
    <name evidence="8" type="ORF">ENX07_05995</name>
</gene>
<keyword evidence="7" id="KW-0998">Cell outer membrane</keyword>
<reference evidence="8" key="1">
    <citation type="journal article" date="2020" name="mSystems">
        <title>Genome- and Community-Level Interaction Insights into Carbon Utilization and Element Cycling Functions of Hydrothermarchaeota in Hydrothermal Sediment.</title>
        <authorList>
            <person name="Zhou Z."/>
            <person name="Liu Y."/>
            <person name="Xu W."/>
            <person name="Pan J."/>
            <person name="Luo Z.H."/>
            <person name="Li M."/>
        </authorList>
    </citation>
    <scope>NUCLEOTIDE SEQUENCE [LARGE SCALE GENOMIC DNA]</scope>
    <source>
        <strain evidence="8">SpSt-906</strain>
    </source>
</reference>
<keyword evidence="6" id="KW-0472">Membrane</keyword>
<dbReference type="Gene3D" id="1.20.1600.10">
    <property type="entry name" value="Outer membrane efflux proteins (OEP)"/>
    <property type="match status" value="1"/>
</dbReference>
<dbReference type="SUPFAM" id="SSF56954">
    <property type="entry name" value="Outer membrane efflux proteins (OEP)"/>
    <property type="match status" value="1"/>
</dbReference>
<keyword evidence="5" id="KW-0812">Transmembrane</keyword>
<name>A0A7C3UPZ5_UNCW3</name>
<evidence type="ECO:0000256" key="3">
    <source>
        <dbReference type="ARBA" id="ARBA00022448"/>
    </source>
</evidence>
<proteinExistence type="inferred from homology"/>
<organism evidence="8">
    <name type="scientific">candidate division WOR-3 bacterium</name>
    <dbReference type="NCBI Taxonomy" id="2052148"/>
    <lineage>
        <taxon>Bacteria</taxon>
        <taxon>Bacteria division WOR-3</taxon>
    </lineage>
</organism>
<dbReference type="EMBL" id="DTMQ01000039">
    <property type="protein sequence ID" value="HGE99603.1"/>
    <property type="molecule type" value="Genomic_DNA"/>
</dbReference>
<dbReference type="PANTHER" id="PTHR30026">
    <property type="entry name" value="OUTER MEMBRANE PROTEIN TOLC"/>
    <property type="match status" value="1"/>
</dbReference>
<evidence type="ECO:0000313" key="8">
    <source>
        <dbReference type="EMBL" id="HGE99603.1"/>
    </source>
</evidence>
<keyword evidence="4" id="KW-1134">Transmembrane beta strand</keyword>
<sequence length="459" mass="51702">MKRISLCLFIFLGLNLIYSDTLLLTLDKAINLALANNRLIAQTKEKVKEAMAGKGIALGALLPQLTLSGTYYRLDRVSKFSMVFPRYENFPLPVIDPTTGETIGFTPPIPMIVGADTFGMELGVRNNYLLRGTIQQTLFTWGKLYNAYRIAGLSLDMEKENLRATEGAVKVSVVETFYQAFLAQKTLELLKESREQLQRHWERVKRLYDKGLASRLDLLRTEVKLAEIEASVLRMENNFQLALKSLLLSLGLDLETPVLLSVELDSTPVRIELESAQKTALAKRPESKQLRAALKVAHLGKEIALTSNLPTLFSQLNYDYKKPLGLENKWGTDWNVTLGFQMPLFTGFSNYNKIKQAQARERQAKIALTILEEGIKLEVTSLVNTLNQEIENIALQKKNLRLAEEAFSLAGKSYEAGLVTNLEYLDSQISFLSSQISYWSSLANYQIVLTKLKKAMGEF</sequence>
<dbReference type="AlphaFoldDB" id="A0A7C3UPZ5"/>
<dbReference type="PANTHER" id="PTHR30026:SF20">
    <property type="entry name" value="OUTER MEMBRANE PROTEIN TOLC"/>
    <property type="match status" value="1"/>
</dbReference>
<evidence type="ECO:0000256" key="7">
    <source>
        <dbReference type="ARBA" id="ARBA00023237"/>
    </source>
</evidence>
<comment type="caution">
    <text evidence="8">The sequence shown here is derived from an EMBL/GenBank/DDBJ whole genome shotgun (WGS) entry which is preliminary data.</text>
</comment>
<dbReference type="GO" id="GO:0009279">
    <property type="term" value="C:cell outer membrane"/>
    <property type="evidence" value="ECO:0007669"/>
    <property type="project" value="UniProtKB-SubCell"/>
</dbReference>
<evidence type="ECO:0000256" key="2">
    <source>
        <dbReference type="ARBA" id="ARBA00007613"/>
    </source>
</evidence>
<dbReference type="GO" id="GO:1990281">
    <property type="term" value="C:efflux pump complex"/>
    <property type="evidence" value="ECO:0007669"/>
    <property type="project" value="TreeGrafter"/>
</dbReference>
<dbReference type="InterPro" id="IPR003423">
    <property type="entry name" value="OMP_efflux"/>
</dbReference>
<evidence type="ECO:0000256" key="1">
    <source>
        <dbReference type="ARBA" id="ARBA00004442"/>
    </source>
</evidence>
<accession>A0A7C3UPZ5</accession>
<dbReference type="InterPro" id="IPR051906">
    <property type="entry name" value="TolC-like"/>
</dbReference>
<evidence type="ECO:0000256" key="6">
    <source>
        <dbReference type="ARBA" id="ARBA00023136"/>
    </source>
</evidence>
<dbReference type="GO" id="GO:0015562">
    <property type="term" value="F:efflux transmembrane transporter activity"/>
    <property type="evidence" value="ECO:0007669"/>
    <property type="project" value="InterPro"/>
</dbReference>
<keyword evidence="3" id="KW-0813">Transport</keyword>
<dbReference type="GO" id="GO:0015288">
    <property type="term" value="F:porin activity"/>
    <property type="evidence" value="ECO:0007669"/>
    <property type="project" value="TreeGrafter"/>
</dbReference>
<evidence type="ECO:0000256" key="4">
    <source>
        <dbReference type="ARBA" id="ARBA00022452"/>
    </source>
</evidence>